<name>A0ABP7AKT0_9MICO</name>
<dbReference type="InterPro" id="IPR000387">
    <property type="entry name" value="Tyr_Pase_dom"/>
</dbReference>
<dbReference type="SUPFAM" id="SSF52799">
    <property type="entry name" value="(Phosphotyrosine protein) phosphatases II"/>
    <property type="match status" value="1"/>
</dbReference>
<comment type="caution">
    <text evidence="3">The sequence shown here is derived from an EMBL/GenBank/DDBJ whole genome shotgun (WGS) entry which is preliminary data.</text>
</comment>
<keyword evidence="4" id="KW-1185">Reference proteome</keyword>
<dbReference type="Proteomes" id="UP001501697">
    <property type="component" value="Unassembled WGS sequence"/>
</dbReference>
<protein>
    <recommendedName>
        <fullName evidence="2">Tyrosine specific protein phosphatases domain-containing protein</fullName>
    </recommendedName>
</protein>
<dbReference type="PROSITE" id="PS00383">
    <property type="entry name" value="TYR_PHOSPHATASE_1"/>
    <property type="match status" value="1"/>
</dbReference>
<comment type="similarity">
    <text evidence="1">Belongs to the protein-tyrosine phosphatase family.</text>
</comment>
<sequence length="285" mass="29254">MHARLAARGRIRRRARESGRSVVVMTVVLEGAQNFRSLGGLPLRGGGTTTDGVLYRSDALSTLTDAGLTALGSSDIGAVVDLRTDAERAMAPDLLPDRPMRTVSLPLLEGAAPGLAQQIPAGTQISPEMIRQALAAMPALSDLYVSMLQGGGTSFAHIAQLVAGSAGSTEPAVLIHCTAGKDRTGVAVALILDVAGVERDAIVADYAVSETYLAGPFADRMLGMLEGYGVPLTPQVRELVTGTPASAIEHALAWIDDNGGSRGYLAGAGVGDATLDAVAERLTAG</sequence>
<evidence type="ECO:0000313" key="3">
    <source>
        <dbReference type="EMBL" id="GAA3634583.1"/>
    </source>
</evidence>
<dbReference type="PANTHER" id="PTHR31126:SF1">
    <property type="entry name" value="TYROSINE SPECIFIC PROTEIN PHOSPHATASES DOMAIN-CONTAINING PROTEIN"/>
    <property type="match status" value="1"/>
</dbReference>
<dbReference type="InterPro" id="IPR029021">
    <property type="entry name" value="Prot-tyrosine_phosphatase-like"/>
</dbReference>
<proteinExistence type="inferred from homology"/>
<dbReference type="PROSITE" id="PS50056">
    <property type="entry name" value="TYR_PHOSPHATASE_2"/>
    <property type="match status" value="1"/>
</dbReference>
<gene>
    <name evidence="3" type="ORF">GCM10022200_17280</name>
</gene>
<dbReference type="InterPro" id="IPR016130">
    <property type="entry name" value="Tyr_Pase_AS"/>
</dbReference>
<dbReference type="InterPro" id="IPR026893">
    <property type="entry name" value="Tyr/Ser_Pase_IphP-type"/>
</dbReference>
<dbReference type="PANTHER" id="PTHR31126">
    <property type="entry name" value="TYROSINE-PROTEIN PHOSPHATASE"/>
    <property type="match status" value="1"/>
</dbReference>
<dbReference type="Pfam" id="PF13350">
    <property type="entry name" value="Y_phosphatase3"/>
    <property type="match status" value="1"/>
</dbReference>
<evidence type="ECO:0000259" key="2">
    <source>
        <dbReference type="PROSITE" id="PS50056"/>
    </source>
</evidence>
<dbReference type="EMBL" id="BAAAYU010000005">
    <property type="protein sequence ID" value="GAA3634583.1"/>
    <property type="molecule type" value="Genomic_DNA"/>
</dbReference>
<organism evidence="3 4">
    <name type="scientific">Microbacterium awajiense</name>
    <dbReference type="NCBI Taxonomy" id="415214"/>
    <lineage>
        <taxon>Bacteria</taxon>
        <taxon>Bacillati</taxon>
        <taxon>Actinomycetota</taxon>
        <taxon>Actinomycetes</taxon>
        <taxon>Micrococcales</taxon>
        <taxon>Microbacteriaceae</taxon>
        <taxon>Microbacterium</taxon>
    </lineage>
</organism>
<feature type="domain" description="Tyrosine specific protein phosphatases" evidence="2">
    <location>
        <begin position="153"/>
        <end position="192"/>
    </location>
</feature>
<accession>A0ABP7AKT0</accession>
<reference evidence="4" key="1">
    <citation type="journal article" date="2019" name="Int. J. Syst. Evol. Microbiol.">
        <title>The Global Catalogue of Microorganisms (GCM) 10K type strain sequencing project: providing services to taxonomists for standard genome sequencing and annotation.</title>
        <authorList>
            <consortium name="The Broad Institute Genomics Platform"/>
            <consortium name="The Broad Institute Genome Sequencing Center for Infectious Disease"/>
            <person name="Wu L."/>
            <person name="Ma J."/>
        </authorList>
    </citation>
    <scope>NUCLEOTIDE SEQUENCE [LARGE SCALE GENOMIC DNA]</scope>
    <source>
        <strain evidence="4">JCM 16544</strain>
    </source>
</reference>
<evidence type="ECO:0000313" key="4">
    <source>
        <dbReference type="Proteomes" id="UP001501697"/>
    </source>
</evidence>
<dbReference type="Gene3D" id="3.90.190.10">
    <property type="entry name" value="Protein tyrosine phosphatase superfamily"/>
    <property type="match status" value="1"/>
</dbReference>
<evidence type="ECO:0000256" key="1">
    <source>
        <dbReference type="ARBA" id="ARBA00009580"/>
    </source>
</evidence>